<organism evidence="1 2">
    <name type="scientific">Amnimonas aquatica</name>
    <dbReference type="NCBI Taxonomy" id="2094561"/>
    <lineage>
        <taxon>Bacteria</taxon>
        <taxon>Pseudomonadati</taxon>
        <taxon>Pseudomonadota</taxon>
        <taxon>Gammaproteobacteria</taxon>
        <taxon>Moraxellales</taxon>
        <taxon>Moraxellaceae</taxon>
        <taxon>Amnimonas</taxon>
    </lineage>
</organism>
<protein>
    <submittedName>
        <fullName evidence="1">Uncharacterized protein</fullName>
    </submittedName>
</protein>
<gene>
    <name evidence="1" type="ORF">C5O18_01920</name>
</gene>
<dbReference type="EMBL" id="PTQZ01000020">
    <property type="protein sequence ID" value="PQA50115.1"/>
    <property type="molecule type" value="Genomic_DNA"/>
</dbReference>
<evidence type="ECO:0000313" key="1">
    <source>
        <dbReference type="EMBL" id="PQA50115.1"/>
    </source>
</evidence>
<reference evidence="2" key="1">
    <citation type="submission" date="2018-02" db="EMBL/GenBank/DDBJ databases">
        <title>Genome sequencing of Solimonas sp. HR-BB.</title>
        <authorList>
            <person name="Lee Y."/>
            <person name="Jeon C.O."/>
        </authorList>
    </citation>
    <scope>NUCLEOTIDE SEQUENCE [LARGE SCALE GENOMIC DNA]</scope>
    <source>
        <strain evidence="2">HR-E</strain>
    </source>
</reference>
<dbReference type="Pfam" id="PF20137">
    <property type="entry name" value="BubE"/>
    <property type="match status" value="1"/>
</dbReference>
<dbReference type="AlphaFoldDB" id="A0A2P6AUI4"/>
<sequence>MIRWLEGVFKRFVAYWRGDLRVVQHAGDTLPEHIQRRHLILMIDAGEHWSVGFQCPCGCGDIIELLLLPAVRPHWALSVDGLGRPTLYPSVWRTTGCRSHFWLRQGRTVWVGRKPRSH</sequence>
<evidence type="ECO:0000313" key="2">
    <source>
        <dbReference type="Proteomes" id="UP000243900"/>
    </source>
</evidence>
<dbReference type="InterPro" id="IPR045384">
    <property type="entry name" value="DUF6527"/>
</dbReference>
<accession>A0A2P6AUI4</accession>
<name>A0A2P6AUI4_9GAMM</name>
<dbReference type="Proteomes" id="UP000243900">
    <property type="component" value="Unassembled WGS sequence"/>
</dbReference>
<comment type="caution">
    <text evidence="1">The sequence shown here is derived from an EMBL/GenBank/DDBJ whole genome shotgun (WGS) entry which is preliminary data.</text>
</comment>
<keyword evidence="2" id="KW-1185">Reference proteome</keyword>
<proteinExistence type="predicted"/>